<proteinExistence type="predicted"/>
<dbReference type="EMBL" id="JAKGTH010000008">
    <property type="protein sequence ID" value="MCF4101800.1"/>
    <property type="molecule type" value="Genomic_DNA"/>
</dbReference>
<evidence type="ECO:0000256" key="1">
    <source>
        <dbReference type="SAM" id="Phobius"/>
    </source>
</evidence>
<feature type="transmembrane region" description="Helical" evidence="1">
    <location>
        <begin position="82"/>
        <end position="102"/>
    </location>
</feature>
<organism evidence="2 3">
    <name type="scientific">Gillisia lutea</name>
    <dbReference type="NCBI Taxonomy" id="2909668"/>
    <lineage>
        <taxon>Bacteria</taxon>
        <taxon>Pseudomonadati</taxon>
        <taxon>Bacteroidota</taxon>
        <taxon>Flavobacteriia</taxon>
        <taxon>Flavobacteriales</taxon>
        <taxon>Flavobacteriaceae</taxon>
        <taxon>Gillisia</taxon>
    </lineage>
</organism>
<keyword evidence="1" id="KW-0812">Transmembrane</keyword>
<keyword evidence="3" id="KW-1185">Reference proteome</keyword>
<protein>
    <submittedName>
        <fullName evidence="2">Uncharacterized protein</fullName>
    </submittedName>
</protein>
<sequence>MKKSDSIYHKKSGFKVSNTYFEDFESRILDAIPSNNKPLDGYKRQAGFHVPDNYFNSLEEEVLSKIVTPKGRLIPLHKTKKFYYSIAVAAMFIGLISSLFIIQLNKNNIDSVELSAIESYIDNGYIELDLNELSSFMYDEGYAVDNLTSSNLSEEAVFRYLNENVEDPALILE</sequence>
<accession>A0ABS9EFZ5</accession>
<reference evidence="2" key="1">
    <citation type="submission" date="2022-01" db="EMBL/GenBank/DDBJ databases">
        <title>Gillisia lutea sp. nov., isolated from marine plastic residues from the Malvarosa beach (Valencia, Spain).</title>
        <authorList>
            <person name="Vidal-Verdu A."/>
            <person name="Molina-Menor E."/>
            <person name="Satari L."/>
            <person name="Pascual J."/>
            <person name="Pereto J."/>
            <person name="Porcar M."/>
        </authorList>
    </citation>
    <scope>NUCLEOTIDE SEQUENCE</scope>
    <source>
        <strain evidence="2">M10.2A</strain>
    </source>
</reference>
<dbReference type="Proteomes" id="UP001179363">
    <property type="component" value="Unassembled WGS sequence"/>
</dbReference>
<keyword evidence="1" id="KW-1133">Transmembrane helix</keyword>
<evidence type="ECO:0000313" key="2">
    <source>
        <dbReference type="EMBL" id="MCF4101800.1"/>
    </source>
</evidence>
<gene>
    <name evidence="2" type="ORF">L1I30_08995</name>
</gene>
<comment type="caution">
    <text evidence="2">The sequence shown here is derived from an EMBL/GenBank/DDBJ whole genome shotgun (WGS) entry which is preliminary data.</text>
</comment>
<evidence type="ECO:0000313" key="3">
    <source>
        <dbReference type="Proteomes" id="UP001179363"/>
    </source>
</evidence>
<keyword evidence="1" id="KW-0472">Membrane</keyword>
<dbReference type="RefSeq" id="WP_236133945.1">
    <property type="nucleotide sequence ID" value="NZ_JAKGTH010000008.1"/>
</dbReference>
<name>A0ABS9EFZ5_9FLAO</name>